<evidence type="ECO:0000313" key="3">
    <source>
        <dbReference type="Proteomes" id="UP000740926"/>
    </source>
</evidence>
<evidence type="ECO:0000313" key="2">
    <source>
        <dbReference type="EMBL" id="KAG1531968.1"/>
    </source>
</evidence>
<name>A0A9P6XU57_9FUNG</name>
<proteinExistence type="predicted"/>
<organism evidence="2 3">
    <name type="scientific">Rhizopus delemar</name>
    <dbReference type="NCBI Taxonomy" id="936053"/>
    <lineage>
        <taxon>Eukaryota</taxon>
        <taxon>Fungi</taxon>
        <taxon>Fungi incertae sedis</taxon>
        <taxon>Mucoromycota</taxon>
        <taxon>Mucoromycotina</taxon>
        <taxon>Mucoromycetes</taxon>
        <taxon>Mucorales</taxon>
        <taxon>Mucorineae</taxon>
        <taxon>Rhizopodaceae</taxon>
        <taxon>Rhizopus</taxon>
    </lineage>
</organism>
<accession>A0A9P6XU57</accession>
<gene>
    <name evidence="2" type="ORF">G6F50_016420</name>
</gene>
<dbReference type="EMBL" id="JAANIU010010316">
    <property type="protein sequence ID" value="KAG1531968.1"/>
    <property type="molecule type" value="Genomic_DNA"/>
</dbReference>
<sequence>MTVTAAKPSDPQARMMRQHGRKDGVQQQRDGQHPACRLRKRIADEQHERRRQRRGDQRVCAAALVGQMGHDRRGQDLGQEGGGDDQPDDGGIHAAAGEPQGQERDADALQAVIQERWCESG</sequence>
<keyword evidence="3" id="KW-1185">Reference proteome</keyword>
<feature type="region of interest" description="Disordered" evidence="1">
    <location>
        <begin position="1"/>
        <end position="106"/>
    </location>
</feature>
<dbReference type="Proteomes" id="UP000740926">
    <property type="component" value="Unassembled WGS sequence"/>
</dbReference>
<comment type="caution">
    <text evidence="2">The sequence shown here is derived from an EMBL/GenBank/DDBJ whole genome shotgun (WGS) entry which is preliminary data.</text>
</comment>
<evidence type="ECO:0000256" key="1">
    <source>
        <dbReference type="SAM" id="MobiDB-lite"/>
    </source>
</evidence>
<reference evidence="2 3" key="1">
    <citation type="journal article" date="2020" name="Microb. Genom.">
        <title>Genetic diversity of clinical and environmental Mucorales isolates obtained from an investigation of mucormycosis cases among solid organ transplant recipients.</title>
        <authorList>
            <person name="Nguyen M.H."/>
            <person name="Kaul D."/>
            <person name="Muto C."/>
            <person name="Cheng S.J."/>
            <person name="Richter R.A."/>
            <person name="Bruno V.M."/>
            <person name="Liu G."/>
            <person name="Beyhan S."/>
            <person name="Sundermann A.J."/>
            <person name="Mounaud S."/>
            <person name="Pasculle A.W."/>
            <person name="Nierman W.C."/>
            <person name="Driscoll E."/>
            <person name="Cumbie R."/>
            <person name="Clancy C.J."/>
            <person name="Dupont C.L."/>
        </authorList>
    </citation>
    <scope>NUCLEOTIDE SEQUENCE [LARGE SCALE GENOMIC DNA]</scope>
    <source>
        <strain evidence="2 3">GL24</strain>
    </source>
</reference>
<dbReference type="AlphaFoldDB" id="A0A9P6XU57"/>
<protein>
    <submittedName>
        <fullName evidence="2">Uncharacterized protein</fullName>
    </submittedName>
</protein>